<dbReference type="RefSeq" id="WP_187096306.1">
    <property type="nucleotide sequence ID" value="NZ_CP059894.1"/>
</dbReference>
<sequence>MPEHLLFAVLAIAALAWYLTYAAREQHRDRGTEPTWLWRQALPDGWSNWADLHNVSPTADYETVLATVRRAAQPSAIAVQFATVASTPGAPEHTRVVFTSAVRDLAGRHG</sequence>
<reference evidence="1 2" key="1">
    <citation type="submission" date="2020-07" db="EMBL/GenBank/DDBJ databases">
        <title>Draft genome sequence of four isobutane-metabolizing strains capable of cometabolically degrading diverse ether contaminants.</title>
        <authorList>
            <person name="Chen W."/>
            <person name="Faulkner N."/>
            <person name="Smith C."/>
            <person name="Hyman M."/>
        </authorList>
    </citation>
    <scope>NUCLEOTIDE SEQUENCE [LARGE SCALE GENOMIC DNA]</scope>
    <source>
        <strain evidence="1 2">2A</strain>
    </source>
</reference>
<name>A0A7G8PBB1_9MYCO</name>
<proteinExistence type="predicted"/>
<evidence type="ECO:0000313" key="2">
    <source>
        <dbReference type="Proteomes" id="UP000515498"/>
    </source>
</evidence>
<dbReference type="Proteomes" id="UP000515498">
    <property type="component" value="Chromosome"/>
</dbReference>
<dbReference type="EMBL" id="CP059894">
    <property type="protein sequence ID" value="QNJ91627.1"/>
    <property type="molecule type" value="Genomic_DNA"/>
</dbReference>
<organism evidence="1 2">
    <name type="scientific">Mycolicibacterium fluoranthenivorans</name>
    <dbReference type="NCBI Taxonomy" id="258505"/>
    <lineage>
        <taxon>Bacteria</taxon>
        <taxon>Bacillati</taxon>
        <taxon>Actinomycetota</taxon>
        <taxon>Actinomycetes</taxon>
        <taxon>Mycobacteriales</taxon>
        <taxon>Mycobacteriaceae</taxon>
        <taxon>Mycolicibacterium</taxon>
    </lineage>
</organism>
<dbReference type="KEGG" id="mflu:HZU40_26090"/>
<dbReference type="AlphaFoldDB" id="A0A7G8PBB1"/>
<accession>A0A7G8PBB1</accession>
<gene>
    <name evidence="1" type="ORF">HZU40_26090</name>
</gene>
<evidence type="ECO:0000313" key="1">
    <source>
        <dbReference type="EMBL" id="QNJ91627.1"/>
    </source>
</evidence>
<protein>
    <submittedName>
        <fullName evidence="1">Uncharacterized protein</fullName>
    </submittedName>
</protein>